<evidence type="ECO:0000259" key="1">
    <source>
        <dbReference type="Pfam" id="PF13166"/>
    </source>
</evidence>
<dbReference type="Proteomes" id="UP000315082">
    <property type="component" value="Chromosome"/>
</dbReference>
<dbReference type="AlphaFoldDB" id="A0A518JWN8"/>
<dbReference type="EMBL" id="CP036348">
    <property type="protein sequence ID" value="QDV69957.1"/>
    <property type="molecule type" value="Genomic_DNA"/>
</dbReference>
<evidence type="ECO:0000313" key="2">
    <source>
        <dbReference type="EMBL" id="QDV69957.1"/>
    </source>
</evidence>
<feature type="domain" description="Protein CR006 P-loop" evidence="1">
    <location>
        <begin position="393"/>
        <end position="714"/>
    </location>
</feature>
<dbReference type="PANTHER" id="PTHR32182">
    <property type="entry name" value="DNA REPLICATION AND REPAIR PROTEIN RECF"/>
    <property type="match status" value="1"/>
</dbReference>
<protein>
    <recommendedName>
        <fullName evidence="1">Protein CR006 P-loop domain-containing protein</fullName>
    </recommendedName>
</protein>
<evidence type="ECO:0000313" key="3">
    <source>
        <dbReference type="Proteomes" id="UP000315082"/>
    </source>
</evidence>
<name>A0A518JWN8_9BACT</name>
<gene>
    <name evidence="2" type="ORF">Poly24_36760</name>
</gene>
<reference evidence="2 3" key="1">
    <citation type="submission" date="2019-02" db="EMBL/GenBank/DDBJ databases">
        <title>Deep-cultivation of Planctomycetes and their phenomic and genomic characterization uncovers novel biology.</title>
        <authorList>
            <person name="Wiegand S."/>
            <person name="Jogler M."/>
            <person name="Boedeker C."/>
            <person name="Pinto D."/>
            <person name="Vollmers J."/>
            <person name="Rivas-Marin E."/>
            <person name="Kohn T."/>
            <person name="Peeters S.H."/>
            <person name="Heuer A."/>
            <person name="Rast P."/>
            <person name="Oberbeckmann S."/>
            <person name="Bunk B."/>
            <person name="Jeske O."/>
            <person name="Meyerdierks A."/>
            <person name="Storesund J.E."/>
            <person name="Kallscheuer N."/>
            <person name="Luecker S."/>
            <person name="Lage O.M."/>
            <person name="Pohl T."/>
            <person name="Merkel B.J."/>
            <person name="Hornburger P."/>
            <person name="Mueller R.-W."/>
            <person name="Bruemmer F."/>
            <person name="Labrenz M."/>
            <person name="Spormann A.M."/>
            <person name="Op den Camp H."/>
            <person name="Overmann J."/>
            <person name="Amann R."/>
            <person name="Jetten M.S.M."/>
            <person name="Mascher T."/>
            <person name="Medema M.H."/>
            <person name="Devos D.P."/>
            <person name="Kaster A.-K."/>
            <person name="Ovreas L."/>
            <person name="Rohde M."/>
            <person name="Galperin M.Y."/>
            <person name="Jogler C."/>
        </authorList>
    </citation>
    <scope>NUCLEOTIDE SEQUENCE [LARGE SCALE GENOMIC DNA]</scope>
    <source>
        <strain evidence="2 3">Poly24</strain>
    </source>
</reference>
<sequence>MRPLVKSPATRRMTIHDDILAWSLDQPHWQRDALRRIIEKGSFDVSDTDELTAACREAYGLSEDSAPELTLLATEHIPSRQRSDRKITLCSISEAANVNALDSNQLLSFAATGLTVVFGYNGSGKSGYGRILRRACRARSKGAPILPNVMGDAATAPASAVITTAVDDAEQPPAQWIDGQQSPDGLGAISFFDSDCASVHVRDKNEVAFTPFGLEILPTLGDLCKSVQAKLNAEKRILEGETPPFLRNSYATGNTKVGTTLSELKGSTKPEDLDTLASLNDAELERLKEIPVQLAFDPQKAAKDLRVQAGRITTLGRSLAAAEKALSDEVLAAIKALASDAAAKTKAAQVAAAMNFNDDPLDGIGEPVWRALWEAARRYSTDAIPDTGFPATDTENAVCVLCQQPLAEDAKDRLERFEKFVRDDSAQQATKATTALTTAVTALDRLDLQGEGTREQMKDVEAIDAKVFQSVRDQLATLLRRLRAVKLAYESSNWSFETPGTLNDVTDHLVALIKTLGLRAAEIDKSADATERKRLTDELAELKAREWLTTVLGDVKEHVSRLADISKLKKAIAETKTNAITTKSKELAKLYVTDQLRNAFADEINKMQQGVRRLNVELAAAEGKHGRTFYRVQLVGASNAQVGTIVSEGEHRCIALAGFLSELATEPTKSTVVFDDPVTSLDHHWRGCFAQRLVEESANRQVVVFTHDIVFLHDLLDGASRSGLPVQIQQLAARQATAGIVESGLPWDARSVAARIDTLEKDTRAAQTLYDNHEDEAYKAKVEGIYGRLRATIEKVVEDQIFCRVVVRHRDYINLKDLPKTVAVTAQHCERVKNLFSKCCDITDAHHRSPSRGFSVPSPADVLHDIAELSGVVDDVKTDQRSIV</sequence>
<proteinExistence type="predicted"/>
<accession>A0A518JWN8</accession>
<dbReference type="InterPro" id="IPR026866">
    <property type="entry name" value="CR006_AAA"/>
</dbReference>
<dbReference type="InterPro" id="IPR027417">
    <property type="entry name" value="P-loop_NTPase"/>
</dbReference>
<dbReference type="SUPFAM" id="SSF52540">
    <property type="entry name" value="P-loop containing nucleoside triphosphate hydrolases"/>
    <property type="match status" value="1"/>
</dbReference>
<dbReference type="PANTHER" id="PTHR32182:SF22">
    <property type="entry name" value="ATP-DEPENDENT ENDONUCLEASE, OLD FAMILY-RELATED"/>
    <property type="match status" value="1"/>
</dbReference>
<dbReference type="KEGG" id="rcf:Poly24_36760"/>
<dbReference type="GO" id="GO:0000731">
    <property type="term" value="P:DNA synthesis involved in DNA repair"/>
    <property type="evidence" value="ECO:0007669"/>
    <property type="project" value="TreeGrafter"/>
</dbReference>
<organism evidence="2 3">
    <name type="scientific">Rosistilla carotiformis</name>
    <dbReference type="NCBI Taxonomy" id="2528017"/>
    <lineage>
        <taxon>Bacteria</taxon>
        <taxon>Pseudomonadati</taxon>
        <taxon>Planctomycetota</taxon>
        <taxon>Planctomycetia</taxon>
        <taxon>Pirellulales</taxon>
        <taxon>Pirellulaceae</taxon>
        <taxon>Rosistilla</taxon>
    </lineage>
</organism>
<keyword evidence="3" id="KW-1185">Reference proteome</keyword>
<dbReference type="GO" id="GO:0006302">
    <property type="term" value="P:double-strand break repair"/>
    <property type="evidence" value="ECO:0007669"/>
    <property type="project" value="TreeGrafter"/>
</dbReference>
<dbReference type="OrthoDB" id="229676at2"/>
<dbReference type="Gene3D" id="3.40.50.300">
    <property type="entry name" value="P-loop containing nucleotide triphosphate hydrolases"/>
    <property type="match status" value="1"/>
</dbReference>
<dbReference type="Pfam" id="PF13166">
    <property type="entry name" value="AAA_13"/>
    <property type="match status" value="1"/>
</dbReference>